<sequence length="105" mass="11031">MIPKMSMAFGHKKFMEALLAAGAEVDSKDGNGRTAMSYAAASGPELSKVLLGAGVDVNVDAVDGEGKIAVDYARKNGHESLVQLLLEYREEQYLAVGGDGESGVR</sequence>
<dbReference type="SUPFAM" id="SSF48403">
    <property type="entry name" value="Ankyrin repeat"/>
    <property type="match status" value="1"/>
</dbReference>
<reference evidence="3 4" key="1">
    <citation type="submission" date="2024-09" db="EMBL/GenBank/DDBJ databases">
        <title>Rethinking Asexuality: The Enigmatic Case of Functional Sexual Genes in Lepraria (Stereocaulaceae).</title>
        <authorList>
            <person name="Doellman M."/>
            <person name="Sun Y."/>
            <person name="Barcenas-Pena A."/>
            <person name="Lumbsch H.T."/>
            <person name="Grewe F."/>
        </authorList>
    </citation>
    <scope>NUCLEOTIDE SEQUENCE [LARGE SCALE GENOMIC DNA]</scope>
    <source>
        <strain evidence="3 4">Grewe 0041</strain>
    </source>
</reference>
<comment type="caution">
    <text evidence="3">The sequence shown here is derived from an EMBL/GenBank/DDBJ whole genome shotgun (WGS) entry which is preliminary data.</text>
</comment>
<name>A0ABR4BJK5_9LECA</name>
<dbReference type="EMBL" id="JBHFEH010000006">
    <property type="protein sequence ID" value="KAL2056944.1"/>
    <property type="molecule type" value="Genomic_DNA"/>
</dbReference>
<keyword evidence="1" id="KW-0677">Repeat</keyword>
<dbReference type="InterPro" id="IPR002110">
    <property type="entry name" value="Ankyrin_rpt"/>
</dbReference>
<protein>
    <submittedName>
        <fullName evidence="3">Uncharacterized protein</fullName>
    </submittedName>
</protein>
<keyword evidence="4" id="KW-1185">Reference proteome</keyword>
<accession>A0ABR4BJK5</accession>
<evidence type="ECO:0000256" key="1">
    <source>
        <dbReference type="ARBA" id="ARBA00022737"/>
    </source>
</evidence>
<evidence type="ECO:0000313" key="3">
    <source>
        <dbReference type="EMBL" id="KAL2056944.1"/>
    </source>
</evidence>
<dbReference type="PANTHER" id="PTHR24201:SF2">
    <property type="entry name" value="ANKYRIN REPEAT DOMAIN-CONTAINING PROTEIN 42"/>
    <property type="match status" value="1"/>
</dbReference>
<organism evidence="3 4">
    <name type="scientific">Lepraria finkii</name>
    <dbReference type="NCBI Taxonomy" id="1340010"/>
    <lineage>
        <taxon>Eukaryota</taxon>
        <taxon>Fungi</taxon>
        <taxon>Dikarya</taxon>
        <taxon>Ascomycota</taxon>
        <taxon>Pezizomycotina</taxon>
        <taxon>Lecanoromycetes</taxon>
        <taxon>OSLEUM clade</taxon>
        <taxon>Lecanoromycetidae</taxon>
        <taxon>Lecanorales</taxon>
        <taxon>Lecanorineae</taxon>
        <taxon>Stereocaulaceae</taxon>
        <taxon>Lepraria</taxon>
    </lineage>
</organism>
<evidence type="ECO:0000313" key="4">
    <source>
        <dbReference type="Proteomes" id="UP001590951"/>
    </source>
</evidence>
<dbReference type="Proteomes" id="UP001590951">
    <property type="component" value="Unassembled WGS sequence"/>
</dbReference>
<gene>
    <name evidence="3" type="ORF">ABVK25_002683</name>
</gene>
<dbReference type="InterPro" id="IPR036770">
    <property type="entry name" value="Ankyrin_rpt-contain_sf"/>
</dbReference>
<dbReference type="PANTHER" id="PTHR24201">
    <property type="entry name" value="ANK_REP_REGION DOMAIN-CONTAINING PROTEIN"/>
    <property type="match status" value="1"/>
</dbReference>
<dbReference type="Pfam" id="PF12796">
    <property type="entry name" value="Ank_2"/>
    <property type="match status" value="1"/>
</dbReference>
<dbReference type="Gene3D" id="1.25.40.20">
    <property type="entry name" value="Ankyrin repeat-containing domain"/>
    <property type="match status" value="1"/>
</dbReference>
<evidence type="ECO:0000256" key="2">
    <source>
        <dbReference type="ARBA" id="ARBA00023043"/>
    </source>
</evidence>
<keyword evidence="2" id="KW-0040">ANK repeat</keyword>
<dbReference type="InterPro" id="IPR050776">
    <property type="entry name" value="Ank_Repeat/CDKN_Inhibitor"/>
</dbReference>
<proteinExistence type="predicted"/>